<dbReference type="Pfam" id="PF02301">
    <property type="entry name" value="HORMA"/>
    <property type="match status" value="1"/>
</dbReference>
<dbReference type="Gene3D" id="3.30.40.10">
    <property type="entry name" value="Zinc/RING finger domain, C3HC4 (zinc finger)"/>
    <property type="match status" value="1"/>
</dbReference>
<evidence type="ECO:0000256" key="5">
    <source>
        <dbReference type="ARBA" id="ARBA00023254"/>
    </source>
</evidence>
<dbReference type="Proteomes" id="UP000027730">
    <property type="component" value="Unassembled WGS sequence"/>
</dbReference>
<keyword evidence="9" id="KW-1185">Reference proteome</keyword>
<evidence type="ECO:0000256" key="3">
    <source>
        <dbReference type="ARBA" id="ARBA00022454"/>
    </source>
</evidence>
<feature type="compositionally biased region" description="Polar residues" evidence="6">
    <location>
        <begin position="270"/>
        <end position="281"/>
    </location>
</feature>
<dbReference type="EMBL" id="KL584702">
    <property type="protein sequence ID" value="KEQ77976.1"/>
    <property type="molecule type" value="Genomic_DNA"/>
</dbReference>
<organism evidence="8 9">
    <name type="scientific">Aureobasidium namibiae CBS 147.97</name>
    <dbReference type="NCBI Taxonomy" id="1043004"/>
    <lineage>
        <taxon>Eukaryota</taxon>
        <taxon>Fungi</taxon>
        <taxon>Dikarya</taxon>
        <taxon>Ascomycota</taxon>
        <taxon>Pezizomycotina</taxon>
        <taxon>Dothideomycetes</taxon>
        <taxon>Dothideomycetidae</taxon>
        <taxon>Dothideales</taxon>
        <taxon>Saccotheciaceae</taxon>
        <taxon>Aureobasidium</taxon>
    </lineage>
</organism>
<feature type="compositionally biased region" description="Basic and acidic residues" evidence="6">
    <location>
        <begin position="257"/>
        <end position="269"/>
    </location>
</feature>
<dbReference type="AlphaFoldDB" id="A0A074XTR8"/>
<feature type="compositionally biased region" description="Polar residues" evidence="6">
    <location>
        <begin position="340"/>
        <end position="350"/>
    </location>
</feature>
<evidence type="ECO:0000256" key="6">
    <source>
        <dbReference type="SAM" id="MobiDB-lite"/>
    </source>
</evidence>
<evidence type="ECO:0000256" key="4">
    <source>
        <dbReference type="ARBA" id="ARBA00023242"/>
    </source>
</evidence>
<dbReference type="STRING" id="1043004.A0A074XTR8"/>
<dbReference type="InterPro" id="IPR051294">
    <property type="entry name" value="HORMA_MeioticProgression"/>
</dbReference>
<feature type="compositionally biased region" description="Low complexity" evidence="6">
    <location>
        <begin position="78"/>
        <end position="92"/>
    </location>
</feature>
<gene>
    <name evidence="8" type="ORF">M436DRAFT_69131</name>
</gene>
<dbReference type="Gene3D" id="3.30.900.10">
    <property type="entry name" value="HORMA domain"/>
    <property type="match status" value="1"/>
</dbReference>
<dbReference type="GO" id="GO:0051598">
    <property type="term" value="P:meiotic recombination checkpoint signaling"/>
    <property type="evidence" value="ECO:0007669"/>
    <property type="project" value="TreeGrafter"/>
</dbReference>
<feature type="domain" description="HORMA" evidence="7">
    <location>
        <begin position="20"/>
        <end position="260"/>
    </location>
</feature>
<evidence type="ECO:0000313" key="9">
    <source>
        <dbReference type="Proteomes" id="UP000027730"/>
    </source>
</evidence>
<dbReference type="PROSITE" id="PS50815">
    <property type="entry name" value="HORMA"/>
    <property type="match status" value="1"/>
</dbReference>
<feature type="region of interest" description="Disordered" evidence="6">
    <location>
        <begin position="69"/>
        <end position="94"/>
    </location>
</feature>
<dbReference type="InterPro" id="IPR011011">
    <property type="entry name" value="Znf_FYVE_PHD"/>
</dbReference>
<keyword evidence="4" id="KW-0539">Nucleus</keyword>
<keyword evidence="5" id="KW-0469">Meiosis</keyword>
<dbReference type="GO" id="GO:0005634">
    <property type="term" value="C:nucleus"/>
    <property type="evidence" value="ECO:0007669"/>
    <property type="project" value="UniProtKB-SubCell"/>
</dbReference>
<accession>A0A074XTR8</accession>
<dbReference type="RefSeq" id="XP_013432267.1">
    <property type="nucleotide sequence ID" value="XM_013576813.1"/>
</dbReference>
<feature type="compositionally biased region" description="Basic and acidic residues" evidence="6">
    <location>
        <begin position="313"/>
        <end position="326"/>
    </location>
</feature>
<feature type="region of interest" description="Disordered" evidence="6">
    <location>
        <begin position="256"/>
        <end position="374"/>
    </location>
</feature>
<keyword evidence="3" id="KW-0158">Chromosome</keyword>
<dbReference type="GO" id="GO:0007130">
    <property type="term" value="P:synaptonemal complex assembly"/>
    <property type="evidence" value="ECO:0007669"/>
    <property type="project" value="TreeGrafter"/>
</dbReference>
<protein>
    <recommendedName>
        <fullName evidence="7">HORMA domain-containing protein</fullName>
    </recommendedName>
</protein>
<proteinExistence type="predicted"/>
<dbReference type="InterPro" id="IPR036570">
    <property type="entry name" value="HORMA_dom_sf"/>
</dbReference>
<dbReference type="PANTHER" id="PTHR48225">
    <property type="entry name" value="HORMA DOMAIN-CONTAINING PROTEIN 1"/>
    <property type="match status" value="1"/>
</dbReference>
<dbReference type="InterPro" id="IPR013083">
    <property type="entry name" value="Znf_RING/FYVE/PHD"/>
</dbReference>
<feature type="compositionally biased region" description="Polar residues" evidence="6">
    <location>
        <begin position="293"/>
        <end position="306"/>
    </location>
</feature>
<name>A0A074XTR8_9PEZI</name>
<dbReference type="GO" id="GO:0005694">
    <property type="term" value="C:chromosome"/>
    <property type="evidence" value="ECO:0007669"/>
    <property type="project" value="UniProtKB-SubCell"/>
</dbReference>
<dbReference type="HOGENOM" id="CLU_383998_0_0_1"/>
<dbReference type="SUPFAM" id="SSF56019">
    <property type="entry name" value="The spindle assembly checkpoint protein mad2"/>
    <property type="match status" value="1"/>
</dbReference>
<reference evidence="8 9" key="1">
    <citation type="journal article" date="2014" name="BMC Genomics">
        <title>Genome sequencing of four Aureobasidium pullulans varieties: biotechnological potential, stress tolerance, and description of new species.</title>
        <authorList>
            <person name="Gostin Ar C."/>
            <person name="Ohm R.A."/>
            <person name="Kogej T."/>
            <person name="Sonjak S."/>
            <person name="Turk M."/>
            <person name="Zajc J."/>
            <person name="Zalar P."/>
            <person name="Grube M."/>
            <person name="Sun H."/>
            <person name="Han J."/>
            <person name="Sharma A."/>
            <person name="Chiniquy J."/>
            <person name="Ngan C.Y."/>
            <person name="Lipzen A."/>
            <person name="Barry K."/>
            <person name="Grigoriev I.V."/>
            <person name="Gunde-Cimerman N."/>
        </authorList>
    </citation>
    <scope>NUCLEOTIDE SEQUENCE [LARGE SCALE GENOMIC DNA]</scope>
    <source>
        <strain evidence="8 9">CBS 147.97</strain>
    </source>
</reference>
<evidence type="ECO:0000259" key="7">
    <source>
        <dbReference type="PROSITE" id="PS50815"/>
    </source>
</evidence>
<dbReference type="OrthoDB" id="1928087at2759"/>
<evidence type="ECO:0000256" key="2">
    <source>
        <dbReference type="ARBA" id="ARBA00004286"/>
    </source>
</evidence>
<sequence>MAQAMTQRQAVVTKTRLTQKQSTETVQVMLYTSVSTAANSLGIFPPLAFDTVEFAEDDELYDFKGLMNNEHPRRAQPSSPSSTSTRSSDTTSLNVPLLKRGRSVRVDQFLDSLNTAFEALHRGTLHALRIPFMGDPDVESNSLELWSFRIMYHKSAGGEREVQSLEASLGNEEVYDPSLDIHGSVISLLRRVYDQCGELPQLPDDCYIQPSILYTQDGWEPKGYVETQSKPSVQGFAGWQPYAADLGLIGGHHHDTRRISQDLRSRKSANDQAGQSSTGKPSLSDEPHHLQFRASSPVQRRATSAASDIPETPQRETPYDKDRISRSDPTATAPVFPEQPTRSNVSSASQLEEDMRRRSSLDNMLMPSSQREDNIETQVRLNPSQIQNENGADDELADHLNAYNFLTSETAYRLWGVACELQKQPNITFVNASITSCCCQLHDVTEEMIQCSICSVQQHSICQGYLEGDNRQPPQHVCHLCLFGRMVDRATLARLREVALERRAMDLLLLKDVDSAVDLSRKLDMQFDKVASLVTSLVSRGLVVEQGGRRSTRNSPGTITFPKVVSTPEYISSLARLFDPYQVVGHHFSDVAVSDDSATDVRKALRARYPMLAPPRRETLSVSPERKRAMTVNASKKMTPATKKRAMTSQPEELGMNEQATPIRRSLRIRTPTPKMAEAKFGFFINTKALPSREKSGIKSKRFKGDL</sequence>
<evidence type="ECO:0000256" key="1">
    <source>
        <dbReference type="ARBA" id="ARBA00004123"/>
    </source>
</evidence>
<dbReference type="PANTHER" id="PTHR48225:SF7">
    <property type="entry name" value="MEIOSIS-SPECIFIC PROTEIN HOP1"/>
    <property type="match status" value="1"/>
</dbReference>
<dbReference type="InterPro" id="IPR003511">
    <property type="entry name" value="HORMA_dom"/>
</dbReference>
<comment type="subcellular location">
    <subcellularLocation>
        <location evidence="2">Chromosome</location>
    </subcellularLocation>
    <subcellularLocation>
        <location evidence="1">Nucleus</location>
    </subcellularLocation>
</comment>
<dbReference type="GeneID" id="25414532"/>
<feature type="region of interest" description="Disordered" evidence="6">
    <location>
        <begin position="633"/>
        <end position="653"/>
    </location>
</feature>
<dbReference type="SUPFAM" id="SSF57903">
    <property type="entry name" value="FYVE/PHD zinc finger"/>
    <property type="match status" value="1"/>
</dbReference>
<evidence type="ECO:0000313" key="8">
    <source>
        <dbReference type="EMBL" id="KEQ77976.1"/>
    </source>
</evidence>